<dbReference type="SUPFAM" id="SSF55811">
    <property type="entry name" value="Nudix"/>
    <property type="match status" value="1"/>
</dbReference>
<gene>
    <name evidence="8" type="ORF">EJ04DRAFT_506533</name>
</gene>
<dbReference type="CDD" id="cd18870">
    <property type="entry name" value="NUDIX_AcylCoAdiphos_Nudt19"/>
    <property type="match status" value="1"/>
</dbReference>
<feature type="domain" description="Nudix hydrolase" evidence="7">
    <location>
        <begin position="8"/>
        <end position="212"/>
    </location>
</feature>
<dbReference type="GO" id="GO:0016818">
    <property type="term" value="F:hydrolase activity, acting on acid anhydrides, in phosphorus-containing anhydrides"/>
    <property type="evidence" value="ECO:0007669"/>
    <property type="project" value="InterPro"/>
</dbReference>
<comment type="caution">
    <text evidence="8">The sequence shown here is derived from an EMBL/GenBank/DDBJ whole genome shotgun (WGS) entry which is preliminary data.</text>
</comment>
<evidence type="ECO:0000256" key="2">
    <source>
        <dbReference type="ARBA" id="ARBA00001946"/>
    </source>
</evidence>
<dbReference type="Proteomes" id="UP000799444">
    <property type="component" value="Unassembled WGS sequence"/>
</dbReference>
<dbReference type="EMBL" id="ML996373">
    <property type="protein sequence ID" value="KAF2726917.1"/>
    <property type="molecule type" value="Genomic_DNA"/>
</dbReference>
<keyword evidence="5" id="KW-0460">Magnesium</keyword>
<dbReference type="InterPro" id="IPR039121">
    <property type="entry name" value="NUDT19"/>
</dbReference>
<keyword evidence="6" id="KW-0464">Manganese</keyword>
<comment type="cofactor">
    <cofactor evidence="2">
        <name>Mg(2+)</name>
        <dbReference type="ChEBI" id="CHEBI:18420"/>
    </cofactor>
</comment>
<sequence length="310" mass="34578">MELTKPAHPRPSSSIILVSPKNDILMLKRTPSSSSYPSAWVFPGGNLSLEQDGTNNDTTHRDSPMYRISAIRELFEETGILLVKPINGPSVMVKHRGYMMAEGDRERGRLLVHSGQIRFSEWLRERGFVPDTDSLIPFTRWITPVNLRRRFTTQMYLYFLRPTTEFSANTTIPHPTPDGGKEHVSVEIKAPSLILMDAQAGSNLLMTPQFYLLNILSGFLNGSRGVVQDRQALLEYLSETSLGDRVICAFVTRTLPDGKVVLSLERSGPEVDVDGSGRKGDATRSIIMIPGAKDSKGMDLVDRNRFAETL</sequence>
<protein>
    <recommendedName>
        <fullName evidence="7">Nudix hydrolase domain-containing protein</fullName>
    </recommendedName>
</protein>
<dbReference type="GO" id="GO:0005739">
    <property type="term" value="C:mitochondrion"/>
    <property type="evidence" value="ECO:0007669"/>
    <property type="project" value="TreeGrafter"/>
</dbReference>
<comment type="cofactor">
    <cofactor evidence="1">
        <name>Mn(2+)</name>
        <dbReference type="ChEBI" id="CHEBI:29035"/>
    </cofactor>
</comment>
<name>A0A9P4QGM8_9PLEO</name>
<dbReference type="Gene3D" id="3.90.79.10">
    <property type="entry name" value="Nucleoside Triphosphate Pyrophosphohydrolase"/>
    <property type="match status" value="1"/>
</dbReference>
<dbReference type="AlphaFoldDB" id="A0A9P4QGM8"/>
<evidence type="ECO:0000256" key="1">
    <source>
        <dbReference type="ARBA" id="ARBA00001936"/>
    </source>
</evidence>
<dbReference type="InterPro" id="IPR000086">
    <property type="entry name" value="NUDIX_hydrolase_dom"/>
</dbReference>
<proteinExistence type="predicted"/>
<evidence type="ECO:0000256" key="6">
    <source>
        <dbReference type="ARBA" id="ARBA00023211"/>
    </source>
</evidence>
<evidence type="ECO:0000259" key="7">
    <source>
        <dbReference type="PROSITE" id="PS51462"/>
    </source>
</evidence>
<dbReference type="GO" id="GO:0046872">
    <property type="term" value="F:metal ion binding"/>
    <property type="evidence" value="ECO:0007669"/>
    <property type="project" value="UniProtKB-KW"/>
</dbReference>
<keyword evidence="9" id="KW-1185">Reference proteome</keyword>
<evidence type="ECO:0000313" key="9">
    <source>
        <dbReference type="Proteomes" id="UP000799444"/>
    </source>
</evidence>
<dbReference type="PANTHER" id="PTHR12318:SF0">
    <property type="entry name" value="ACYL-COENZYME A DIPHOSPHATASE NUDT19"/>
    <property type="match status" value="1"/>
</dbReference>
<keyword evidence="3" id="KW-0479">Metal-binding</keyword>
<evidence type="ECO:0000256" key="5">
    <source>
        <dbReference type="ARBA" id="ARBA00022842"/>
    </source>
</evidence>
<dbReference type="PROSITE" id="PS51462">
    <property type="entry name" value="NUDIX"/>
    <property type="match status" value="1"/>
</dbReference>
<organism evidence="8 9">
    <name type="scientific">Polyplosphaeria fusca</name>
    <dbReference type="NCBI Taxonomy" id="682080"/>
    <lineage>
        <taxon>Eukaryota</taxon>
        <taxon>Fungi</taxon>
        <taxon>Dikarya</taxon>
        <taxon>Ascomycota</taxon>
        <taxon>Pezizomycotina</taxon>
        <taxon>Dothideomycetes</taxon>
        <taxon>Pleosporomycetidae</taxon>
        <taxon>Pleosporales</taxon>
        <taxon>Tetraplosphaeriaceae</taxon>
        <taxon>Polyplosphaeria</taxon>
    </lineage>
</organism>
<evidence type="ECO:0000256" key="3">
    <source>
        <dbReference type="ARBA" id="ARBA00022723"/>
    </source>
</evidence>
<evidence type="ECO:0000313" key="8">
    <source>
        <dbReference type="EMBL" id="KAF2726917.1"/>
    </source>
</evidence>
<dbReference type="InterPro" id="IPR015797">
    <property type="entry name" value="NUDIX_hydrolase-like_dom_sf"/>
</dbReference>
<accession>A0A9P4QGM8</accession>
<keyword evidence="4" id="KW-0378">Hydrolase</keyword>
<dbReference type="OrthoDB" id="1695362at2759"/>
<evidence type="ECO:0000256" key="4">
    <source>
        <dbReference type="ARBA" id="ARBA00022801"/>
    </source>
</evidence>
<reference evidence="8" key="1">
    <citation type="journal article" date="2020" name="Stud. Mycol.">
        <title>101 Dothideomycetes genomes: a test case for predicting lifestyles and emergence of pathogens.</title>
        <authorList>
            <person name="Haridas S."/>
            <person name="Albert R."/>
            <person name="Binder M."/>
            <person name="Bloem J."/>
            <person name="Labutti K."/>
            <person name="Salamov A."/>
            <person name="Andreopoulos B."/>
            <person name="Baker S."/>
            <person name="Barry K."/>
            <person name="Bills G."/>
            <person name="Bluhm B."/>
            <person name="Cannon C."/>
            <person name="Castanera R."/>
            <person name="Culley D."/>
            <person name="Daum C."/>
            <person name="Ezra D."/>
            <person name="Gonzalez J."/>
            <person name="Henrissat B."/>
            <person name="Kuo A."/>
            <person name="Liang C."/>
            <person name="Lipzen A."/>
            <person name="Lutzoni F."/>
            <person name="Magnuson J."/>
            <person name="Mondo S."/>
            <person name="Nolan M."/>
            <person name="Ohm R."/>
            <person name="Pangilinan J."/>
            <person name="Park H.-J."/>
            <person name="Ramirez L."/>
            <person name="Alfaro M."/>
            <person name="Sun H."/>
            <person name="Tritt A."/>
            <person name="Yoshinaga Y."/>
            <person name="Zwiers L.-H."/>
            <person name="Turgeon B."/>
            <person name="Goodwin S."/>
            <person name="Spatafora J."/>
            <person name="Crous P."/>
            <person name="Grigoriev I."/>
        </authorList>
    </citation>
    <scope>NUCLEOTIDE SEQUENCE</scope>
    <source>
        <strain evidence="8">CBS 125425</strain>
    </source>
</reference>
<dbReference type="PANTHER" id="PTHR12318">
    <property type="entry name" value="TESTOSTERONE-REGULATED PROTEIN RP2"/>
    <property type="match status" value="1"/>
</dbReference>